<name>A0A914XGL4_9BILA</name>
<reference evidence="3" key="1">
    <citation type="submission" date="2022-11" db="UniProtKB">
        <authorList>
            <consortium name="WormBaseParasite"/>
        </authorList>
    </citation>
    <scope>IDENTIFICATION</scope>
</reference>
<evidence type="ECO:0000256" key="1">
    <source>
        <dbReference type="SAM" id="MobiDB-lite"/>
    </source>
</evidence>
<accession>A0A914XGL4</accession>
<protein>
    <submittedName>
        <fullName evidence="3">Uncharacterized protein</fullName>
    </submittedName>
</protein>
<keyword evidence="2" id="KW-1185">Reference proteome</keyword>
<evidence type="ECO:0000313" key="3">
    <source>
        <dbReference type="WBParaSite" id="PSAMB.scaffold850size40291.g9206.t1"/>
    </source>
</evidence>
<dbReference type="WBParaSite" id="PSAMB.scaffold850size40291.g9206.t1">
    <property type="protein sequence ID" value="PSAMB.scaffold850size40291.g9206.t1"/>
    <property type="gene ID" value="PSAMB.scaffold850size40291.g9206"/>
</dbReference>
<dbReference type="AlphaFoldDB" id="A0A914XGL4"/>
<proteinExistence type="predicted"/>
<organism evidence="2 3">
    <name type="scientific">Plectus sambesii</name>
    <dbReference type="NCBI Taxonomy" id="2011161"/>
    <lineage>
        <taxon>Eukaryota</taxon>
        <taxon>Metazoa</taxon>
        <taxon>Ecdysozoa</taxon>
        <taxon>Nematoda</taxon>
        <taxon>Chromadorea</taxon>
        <taxon>Plectida</taxon>
        <taxon>Plectina</taxon>
        <taxon>Plectoidea</taxon>
        <taxon>Plectidae</taxon>
        <taxon>Plectus</taxon>
    </lineage>
</organism>
<feature type="compositionally biased region" description="Basic and acidic residues" evidence="1">
    <location>
        <begin position="1"/>
        <end position="10"/>
    </location>
</feature>
<sequence length="82" mass="8322">MKGEHGEALQRSKGAGGDQLSDDCGAMAVPVGAEQSRDDRSIAAGPGAALSVAAAARRSQRVVSVRSRPVTAGVRDTCFALL</sequence>
<evidence type="ECO:0000313" key="2">
    <source>
        <dbReference type="Proteomes" id="UP000887566"/>
    </source>
</evidence>
<feature type="region of interest" description="Disordered" evidence="1">
    <location>
        <begin position="1"/>
        <end position="42"/>
    </location>
</feature>
<dbReference type="Proteomes" id="UP000887566">
    <property type="component" value="Unplaced"/>
</dbReference>